<dbReference type="Pfam" id="PF02580">
    <property type="entry name" value="Tyr_Deacylase"/>
    <property type="match status" value="1"/>
</dbReference>
<feature type="short sequence motif" description="Gly-cisPro motif, important for rejection of L-amino acids" evidence="2">
    <location>
        <begin position="137"/>
        <end position="138"/>
    </location>
</feature>
<reference evidence="3" key="2">
    <citation type="submission" date="2021-04" db="EMBL/GenBank/DDBJ databases">
        <authorList>
            <person name="Gilroy R."/>
        </authorList>
    </citation>
    <scope>NUCLEOTIDE SEQUENCE</scope>
    <source>
        <strain evidence="3">ChiBcec6-4105</strain>
    </source>
</reference>
<proteinExistence type="inferred from homology"/>
<comment type="subunit">
    <text evidence="2">Homodimer.</text>
</comment>
<protein>
    <recommendedName>
        <fullName evidence="2">D-aminoacyl-tRNA deacylase</fullName>
        <shortName evidence="2">DTD</shortName>
        <ecNumber evidence="2">3.1.1.96</ecNumber>
    </recommendedName>
    <alternativeName>
        <fullName evidence="2">Gly-tRNA(Ala) deacylase</fullName>
        <ecNumber evidence="2">3.1.1.-</ecNumber>
    </alternativeName>
</protein>
<gene>
    <name evidence="2 3" type="primary">dtd</name>
    <name evidence="3" type="ORF">H9914_10055</name>
</gene>
<comment type="domain">
    <text evidence="2">A Gly-cisPro motif from one monomer fits into the active site of the other monomer to allow specific chiral rejection of L-amino acids.</text>
</comment>
<dbReference type="SUPFAM" id="SSF69500">
    <property type="entry name" value="DTD-like"/>
    <property type="match status" value="1"/>
</dbReference>
<dbReference type="GO" id="GO:0106026">
    <property type="term" value="F:Gly-tRNA(Ala) deacylase activity"/>
    <property type="evidence" value="ECO:0007669"/>
    <property type="project" value="UniProtKB-UniRule"/>
</dbReference>
<comment type="function">
    <text evidence="2">An aminoacyl-tRNA editing enzyme that deacylates mischarged D-aminoacyl-tRNAs. Also deacylates mischarged glycyl-tRNA(Ala), protecting cells against glycine mischarging by AlaRS. Acts via tRNA-based rather than protein-based catalysis; rejects L-amino acids rather than detecting D-amino acids in the active site. By recycling D-aminoacyl-tRNA to D-amino acids and free tRNA molecules, this enzyme counteracts the toxicity associated with the formation of D-aminoacyl-tRNA entities in vivo and helps enforce protein L-homochirality.</text>
</comment>
<keyword evidence="2 3" id="KW-0378">Hydrolase</keyword>
<dbReference type="EC" id="3.1.1.-" evidence="2"/>
<dbReference type="GO" id="GO:0051500">
    <property type="term" value="F:D-tyrosyl-tRNA(Tyr) deacylase activity"/>
    <property type="evidence" value="ECO:0007669"/>
    <property type="project" value="TreeGrafter"/>
</dbReference>
<sequence length="155" mass="17349">MKLVIQKVSSASVEVEEKCVGKIGKGFLVLVGVGQEDTRETADQYIKKMVNLRIFEDSEGKTNLSLADVKGEILLVSQFTLYANCRKGNRPSFVEAGDPQMAEELYEYMVEKLRETVPVVQTGVFGAKMKVSLVNEGPFTILLDENTFKHKKDRI</sequence>
<dbReference type="InterPro" id="IPR003732">
    <property type="entry name" value="Daa-tRNA_deacyls_DTD"/>
</dbReference>
<dbReference type="InterPro" id="IPR023509">
    <property type="entry name" value="DTD-like_sf"/>
</dbReference>
<comment type="subcellular location">
    <subcellularLocation>
        <location evidence="2">Cytoplasm</location>
    </subcellularLocation>
</comment>
<dbReference type="CDD" id="cd00563">
    <property type="entry name" value="Dtyr_deacylase"/>
    <property type="match status" value="1"/>
</dbReference>
<comment type="similarity">
    <text evidence="1 2">Belongs to the DTD family.</text>
</comment>
<comment type="catalytic activity">
    <reaction evidence="2">
        <text>glycyl-tRNA(Ala) + H2O = tRNA(Ala) + glycine + H(+)</text>
        <dbReference type="Rhea" id="RHEA:53744"/>
        <dbReference type="Rhea" id="RHEA-COMP:9657"/>
        <dbReference type="Rhea" id="RHEA-COMP:13640"/>
        <dbReference type="ChEBI" id="CHEBI:15377"/>
        <dbReference type="ChEBI" id="CHEBI:15378"/>
        <dbReference type="ChEBI" id="CHEBI:57305"/>
        <dbReference type="ChEBI" id="CHEBI:78442"/>
        <dbReference type="ChEBI" id="CHEBI:78522"/>
    </reaction>
</comment>
<accession>A0A9D2QWJ9</accession>
<keyword evidence="2" id="KW-0820">tRNA-binding</keyword>
<keyword evidence="2" id="KW-0963">Cytoplasm</keyword>
<dbReference type="AlphaFoldDB" id="A0A9D2QWJ9"/>
<keyword evidence="2" id="KW-0694">RNA-binding</keyword>
<dbReference type="HAMAP" id="MF_00518">
    <property type="entry name" value="Deacylase_Dtd"/>
    <property type="match status" value="1"/>
</dbReference>
<organism evidence="3 4">
    <name type="scientific">Candidatus Blautia avicola</name>
    <dbReference type="NCBI Taxonomy" id="2838483"/>
    <lineage>
        <taxon>Bacteria</taxon>
        <taxon>Bacillati</taxon>
        <taxon>Bacillota</taxon>
        <taxon>Clostridia</taxon>
        <taxon>Lachnospirales</taxon>
        <taxon>Lachnospiraceae</taxon>
        <taxon>Blautia</taxon>
    </lineage>
</organism>
<dbReference type="EMBL" id="DWUY01000226">
    <property type="protein sequence ID" value="HJD29316.1"/>
    <property type="molecule type" value="Genomic_DNA"/>
</dbReference>
<dbReference type="FunFam" id="3.50.80.10:FF:000001">
    <property type="entry name" value="D-aminoacyl-tRNA deacylase"/>
    <property type="match status" value="1"/>
</dbReference>
<dbReference type="GO" id="GO:0019478">
    <property type="term" value="P:D-amino acid catabolic process"/>
    <property type="evidence" value="ECO:0007669"/>
    <property type="project" value="UniProtKB-UniRule"/>
</dbReference>
<dbReference type="Gene3D" id="3.50.80.10">
    <property type="entry name" value="D-tyrosyl-tRNA(Tyr) deacylase"/>
    <property type="match status" value="1"/>
</dbReference>
<dbReference type="PANTHER" id="PTHR10472">
    <property type="entry name" value="D-TYROSYL-TRNA TYR DEACYLASE"/>
    <property type="match status" value="1"/>
</dbReference>
<name>A0A9D2QWJ9_9FIRM</name>
<evidence type="ECO:0000256" key="1">
    <source>
        <dbReference type="ARBA" id="ARBA00009673"/>
    </source>
</evidence>
<evidence type="ECO:0000313" key="3">
    <source>
        <dbReference type="EMBL" id="HJD29316.1"/>
    </source>
</evidence>
<reference evidence="3" key="1">
    <citation type="journal article" date="2021" name="PeerJ">
        <title>Extensive microbial diversity within the chicken gut microbiome revealed by metagenomics and culture.</title>
        <authorList>
            <person name="Gilroy R."/>
            <person name="Ravi A."/>
            <person name="Getino M."/>
            <person name="Pursley I."/>
            <person name="Horton D.L."/>
            <person name="Alikhan N.F."/>
            <person name="Baker D."/>
            <person name="Gharbi K."/>
            <person name="Hall N."/>
            <person name="Watson M."/>
            <person name="Adriaenssens E.M."/>
            <person name="Foster-Nyarko E."/>
            <person name="Jarju S."/>
            <person name="Secka A."/>
            <person name="Antonio M."/>
            <person name="Oren A."/>
            <person name="Chaudhuri R.R."/>
            <person name="La Ragione R."/>
            <person name="Hildebrand F."/>
            <person name="Pallen M.J."/>
        </authorList>
    </citation>
    <scope>NUCLEOTIDE SEQUENCE</scope>
    <source>
        <strain evidence="3">ChiBcec6-4105</strain>
    </source>
</reference>
<dbReference type="Proteomes" id="UP000823892">
    <property type="component" value="Unassembled WGS sequence"/>
</dbReference>
<comment type="caution">
    <text evidence="3">The sequence shown here is derived from an EMBL/GenBank/DDBJ whole genome shotgun (WGS) entry which is preliminary data.</text>
</comment>
<comment type="catalytic activity">
    <reaction evidence="2">
        <text>a D-aminoacyl-tRNA + H2O = a tRNA + a D-alpha-amino acid + H(+)</text>
        <dbReference type="Rhea" id="RHEA:13953"/>
        <dbReference type="Rhea" id="RHEA-COMP:10123"/>
        <dbReference type="Rhea" id="RHEA-COMP:10124"/>
        <dbReference type="ChEBI" id="CHEBI:15377"/>
        <dbReference type="ChEBI" id="CHEBI:15378"/>
        <dbReference type="ChEBI" id="CHEBI:59871"/>
        <dbReference type="ChEBI" id="CHEBI:78442"/>
        <dbReference type="ChEBI" id="CHEBI:79333"/>
        <dbReference type="EC" id="3.1.1.96"/>
    </reaction>
</comment>
<dbReference type="GO" id="GO:0005737">
    <property type="term" value="C:cytoplasm"/>
    <property type="evidence" value="ECO:0007669"/>
    <property type="project" value="UniProtKB-SubCell"/>
</dbReference>
<dbReference type="PANTHER" id="PTHR10472:SF5">
    <property type="entry name" value="D-AMINOACYL-TRNA DEACYLASE 1"/>
    <property type="match status" value="1"/>
</dbReference>
<dbReference type="GO" id="GO:0000049">
    <property type="term" value="F:tRNA binding"/>
    <property type="evidence" value="ECO:0007669"/>
    <property type="project" value="UniProtKB-UniRule"/>
</dbReference>
<evidence type="ECO:0000313" key="4">
    <source>
        <dbReference type="Proteomes" id="UP000823892"/>
    </source>
</evidence>
<evidence type="ECO:0000256" key="2">
    <source>
        <dbReference type="HAMAP-Rule" id="MF_00518"/>
    </source>
</evidence>
<dbReference type="GO" id="GO:0043908">
    <property type="term" value="F:Ser(Gly)-tRNA(Ala) hydrolase activity"/>
    <property type="evidence" value="ECO:0007669"/>
    <property type="project" value="UniProtKB-UniRule"/>
</dbReference>
<dbReference type="EC" id="3.1.1.96" evidence="2"/>
<dbReference type="NCBIfam" id="TIGR00256">
    <property type="entry name" value="D-aminoacyl-tRNA deacylase"/>
    <property type="match status" value="1"/>
</dbReference>